<evidence type="ECO:0000256" key="7">
    <source>
        <dbReference type="ARBA" id="ARBA00022842"/>
    </source>
</evidence>
<dbReference type="Proteomes" id="UP000321954">
    <property type="component" value="Chromosome"/>
</dbReference>
<keyword evidence="5 10" id="KW-0479">Metal-binding</keyword>
<dbReference type="SUPFAM" id="SSF143631">
    <property type="entry name" value="ApbE-like"/>
    <property type="match status" value="1"/>
</dbReference>
<evidence type="ECO:0000256" key="10">
    <source>
        <dbReference type="PIRNR" id="PIRNR006268"/>
    </source>
</evidence>
<accession>A0A5B8YEM6</accession>
<feature type="binding site" evidence="11">
    <location>
        <position position="305"/>
    </location>
    <ligand>
        <name>Mg(2+)</name>
        <dbReference type="ChEBI" id="CHEBI:18420"/>
    </ligand>
</feature>
<name>A0A5B8YEM6_9FLAO</name>
<keyword evidence="6 10" id="KW-0274">FAD</keyword>
<protein>
    <recommendedName>
        <fullName evidence="2 10">FAD:protein FMN transferase</fullName>
        <ecNumber evidence="1 10">2.7.1.180</ecNumber>
    </recommendedName>
    <alternativeName>
        <fullName evidence="8 10">Flavin transferase</fullName>
    </alternativeName>
</protein>
<dbReference type="AlphaFoldDB" id="A0A5B8YEM6"/>
<reference evidence="12 13" key="1">
    <citation type="submission" date="2019-08" db="EMBL/GenBank/DDBJ databases">
        <title>Antarcticibacterium arcticum sp. nov., a bacterium isolated from marine sediment of the Canadian Beaufort Sea.</title>
        <authorList>
            <person name="Lee Y.M."/>
            <person name="Baek K."/>
            <person name="Lee D.-H."/>
            <person name="Shin S.C."/>
            <person name="Jin Y.K."/>
            <person name="Park Y."/>
        </authorList>
    </citation>
    <scope>NUCLEOTIDE SEQUENCE [LARGE SCALE GENOMIC DNA]</scope>
    <source>
        <strain evidence="12 13">PAMC 28998</strain>
    </source>
</reference>
<comment type="similarity">
    <text evidence="10">Belongs to the ApbE family.</text>
</comment>
<dbReference type="EMBL" id="CP042476">
    <property type="protein sequence ID" value="QED36244.1"/>
    <property type="molecule type" value="Genomic_DNA"/>
</dbReference>
<evidence type="ECO:0000256" key="1">
    <source>
        <dbReference type="ARBA" id="ARBA00011955"/>
    </source>
</evidence>
<comment type="catalytic activity">
    <reaction evidence="9 10">
        <text>L-threonyl-[protein] + FAD = FMN-L-threonyl-[protein] + AMP + H(+)</text>
        <dbReference type="Rhea" id="RHEA:36847"/>
        <dbReference type="Rhea" id="RHEA-COMP:11060"/>
        <dbReference type="Rhea" id="RHEA-COMP:11061"/>
        <dbReference type="ChEBI" id="CHEBI:15378"/>
        <dbReference type="ChEBI" id="CHEBI:30013"/>
        <dbReference type="ChEBI" id="CHEBI:57692"/>
        <dbReference type="ChEBI" id="CHEBI:74257"/>
        <dbReference type="ChEBI" id="CHEBI:456215"/>
        <dbReference type="EC" id="2.7.1.180"/>
    </reaction>
</comment>
<comment type="cofactor">
    <cofactor evidence="11">
        <name>Mg(2+)</name>
        <dbReference type="ChEBI" id="CHEBI:18420"/>
    </cofactor>
    <cofactor evidence="11">
        <name>Mn(2+)</name>
        <dbReference type="ChEBI" id="CHEBI:29035"/>
    </cofactor>
    <text evidence="11">Magnesium. Can also use manganese.</text>
</comment>
<dbReference type="GO" id="GO:0046872">
    <property type="term" value="F:metal ion binding"/>
    <property type="evidence" value="ECO:0007669"/>
    <property type="project" value="UniProtKB-UniRule"/>
</dbReference>
<dbReference type="Pfam" id="PF02424">
    <property type="entry name" value="ApbE"/>
    <property type="match status" value="1"/>
</dbReference>
<evidence type="ECO:0000256" key="4">
    <source>
        <dbReference type="ARBA" id="ARBA00022679"/>
    </source>
</evidence>
<dbReference type="KEGG" id="anp:FK178_00195"/>
<dbReference type="EC" id="2.7.1.180" evidence="1 10"/>
<evidence type="ECO:0000313" key="13">
    <source>
        <dbReference type="Proteomes" id="UP000321954"/>
    </source>
</evidence>
<dbReference type="PIRSF" id="PIRSF006268">
    <property type="entry name" value="ApbE"/>
    <property type="match status" value="1"/>
</dbReference>
<evidence type="ECO:0000256" key="6">
    <source>
        <dbReference type="ARBA" id="ARBA00022827"/>
    </source>
</evidence>
<gene>
    <name evidence="12" type="ORF">FK178_00195</name>
</gene>
<proteinExistence type="inferred from homology"/>
<organism evidence="12 13">
    <name type="scientific">Antarcticibacterium arcticum</name>
    <dbReference type="NCBI Taxonomy" id="2585771"/>
    <lineage>
        <taxon>Bacteria</taxon>
        <taxon>Pseudomonadati</taxon>
        <taxon>Bacteroidota</taxon>
        <taxon>Flavobacteriia</taxon>
        <taxon>Flavobacteriales</taxon>
        <taxon>Flavobacteriaceae</taxon>
        <taxon>Antarcticibacterium</taxon>
    </lineage>
</organism>
<evidence type="ECO:0000256" key="3">
    <source>
        <dbReference type="ARBA" id="ARBA00022630"/>
    </source>
</evidence>
<dbReference type="GO" id="GO:0016740">
    <property type="term" value="F:transferase activity"/>
    <property type="evidence" value="ECO:0007669"/>
    <property type="project" value="UniProtKB-UniRule"/>
</dbReference>
<evidence type="ECO:0000313" key="12">
    <source>
        <dbReference type="EMBL" id="QED36244.1"/>
    </source>
</evidence>
<feature type="binding site" evidence="11">
    <location>
        <position position="309"/>
    </location>
    <ligand>
        <name>Mg(2+)</name>
        <dbReference type="ChEBI" id="CHEBI:18420"/>
    </ligand>
</feature>
<evidence type="ECO:0000256" key="5">
    <source>
        <dbReference type="ARBA" id="ARBA00022723"/>
    </source>
</evidence>
<dbReference type="OrthoDB" id="9778595at2"/>
<feature type="binding site" evidence="11">
    <location>
        <position position="186"/>
    </location>
    <ligand>
        <name>Mg(2+)</name>
        <dbReference type="ChEBI" id="CHEBI:18420"/>
    </ligand>
</feature>
<dbReference type="PANTHER" id="PTHR30040">
    <property type="entry name" value="THIAMINE BIOSYNTHESIS LIPOPROTEIN APBE"/>
    <property type="match status" value="1"/>
</dbReference>
<keyword evidence="3 10" id="KW-0285">Flavoprotein</keyword>
<evidence type="ECO:0000256" key="9">
    <source>
        <dbReference type="ARBA" id="ARBA00048540"/>
    </source>
</evidence>
<evidence type="ECO:0000256" key="2">
    <source>
        <dbReference type="ARBA" id="ARBA00016337"/>
    </source>
</evidence>
<dbReference type="InterPro" id="IPR024932">
    <property type="entry name" value="ApbE"/>
</dbReference>
<keyword evidence="13" id="KW-1185">Reference proteome</keyword>
<evidence type="ECO:0000256" key="11">
    <source>
        <dbReference type="PIRSR" id="PIRSR006268-2"/>
    </source>
</evidence>
<keyword evidence="4 10" id="KW-0808">Transferase</keyword>
<dbReference type="Gene3D" id="3.10.520.10">
    <property type="entry name" value="ApbE-like domains"/>
    <property type="match status" value="1"/>
</dbReference>
<dbReference type="InterPro" id="IPR003374">
    <property type="entry name" value="ApbE-like_sf"/>
</dbReference>
<dbReference type="PANTHER" id="PTHR30040:SF2">
    <property type="entry name" value="FAD:PROTEIN FMN TRANSFERASE"/>
    <property type="match status" value="1"/>
</dbReference>
<sequence length="358" mass="40268">MTHLSPVTRIILLTLKAFRKYYKGLVFLLLAVLLSCNPSSQVNEQVYRGEALGTTYQVKFFHTEKLDLQKGLDSIFKVINTSMSTYQADSDISRINSGDTTIVVDENFREVFNYSQQIFNESNGFFDPTVGKLVNAYGFGPEAGKVQLSKEMLDSIKQFVGFQKVELTRSNHIKKEHPGIYLDFNAIAKGYTVDVIARYLDSKNVNDYLLELGGELVAKGVNQYKEEAWAVGIDTPMEEERERELYAAVKLENRAMATSGNYRKFRIDSLSGQRFVHTINPITGFAEKSNLLSASVLAENCTLADGYATAFMALGLEKSIEMAQKLENVEVYLIYTDEENKVKTYITPGFESSLLAEN</sequence>
<dbReference type="RefSeq" id="WP_146829867.1">
    <property type="nucleotide sequence ID" value="NZ_CP042476.1"/>
</dbReference>
<evidence type="ECO:0000256" key="8">
    <source>
        <dbReference type="ARBA" id="ARBA00031306"/>
    </source>
</evidence>
<keyword evidence="7 10" id="KW-0460">Magnesium</keyword>